<keyword evidence="2" id="KW-0472">Membrane</keyword>
<feature type="compositionally biased region" description="Basic and acidic residues" evidence="1">
    <location>
        <begin position="316"/>
        <end position="325"/>
    </location>
</feature>
<dbReference type="OrthoDB" id="7491279at2759"/>
<feature type="compositionally biased region" description="Basic residues" evidence="1">
    <location>
        <begin position="306"/>
        <end position="315"/>
    </location>
</feature>
<feature type="region of interest" description="Disordered" evidence="1">
    <location>
        <begin position="300"/>
        <end position="325"/>
    </location>
</feature>
<feature type="region of interest" description="Disordered" evidence="1">
    <location>
        <begin position="573"/>
        <end position="598"/>
    </location>
</feature>
<keyword evidence="4" id="KW-1185">Reference proteome</keyword>
<protein>
    <submittedName>
        <fullName evidence="3">(African queen) hypothetical protein</fullName>
    </submittedName>
</protein>
<keyword evidence="2" id="KW-0812">Transmembrane</keyword>
<keyword evidence="2" id="KW-1133">Transmembrane helix</keyword>
<feature type="region of interest" description="Disordered" evidence="1">
    <location>
        <begin position="243"/>
        <end position="264"/>
    </location>
</feature>
<proteinExistence type="predicted"/>
<reference evidence="3" key="1">
    <citation type="submission" date="2021-09" db="EMBL/GenBank/DDBJ databases">
        <authorList>
            <person name="Martin H S."/>
        </authorList>
    </citation>
    <scope>NUCLEOTIDE SEQUENCE</scope>
</reference>
<evidence type="ECO:0000313" key="4">
    <source>
        <dbReference type="Proteomes" id="UP000789524"/>
    </source>
</evidence>
<evidence type="ECO:0000256" key="2">
    <source>
        <dbReference type="SAM" id="Phobius"/>
    </source>
</evidence>
<feature type="transmembrane region" description="Helical" evidence="2">
    <location>
        <begin position="774"/>
        <end position="797"/>
    </location>
</feature>
<comment type="caution">
    <text evidence="3">The sequence shown here is derived from an EMBL/GenBank/DDBJ whole genome shotgun (WGS) entry which is preliminary data.</text>
</comment>
<feature type="compositionally biased region" description="Polar residues" evidence="1">
    <location>
        <begin position="573"/>
        <end position="597"/>
    </location>
</feature>
<evidence type="ECO:0000313" key="3">
    <source>
        <dbReference type="EMBL" id="CAG9572662.1"/>
    </source>
</evidence>
<dbReference type="AlphaFoldDB" id="A0A8J2W6N8"/>
<evidence type="ECO:0000256" key="1">
    <source>
        <dbReference type="SAM" id="MobiDB-lite"/>
    </source>
</evidence>
<organism evidence="3 4">
    <name type="scientific">Danaus chrysippus</name>
    <name type="common">African queen</name>
    <dbReference type="NCBI Taxonomy" id="151541"/>
    <lineage>
        <taxon>Eukaryota</taxon>
        <taxon>Metazoa</taxon>
        <taxon>Ecdysozoa</taxon>
        <taxon>Arthropoda</taxon>
        <taxon>Hexapoda</taxon>
        <taxon>Insecta</taxon>
        <taxon>Pterygota</taxon>
        <taxon>Neoptera</taxon>
        <taxon>Endopterygota</taxon>
        <taxon>Lepidoptera</taxon>
        <taxon>Glossata</taxon>
        <taxon>Ditrysia</taxon>
        <taxon>Papilionoidea</taxon>
        <taxon>Nymphalidae</taxon>
        <taxon>Danainae</taxon>
        <taxon>Danaini</taxon>
        <taxon>Danaina</taxon>
        <taxon>Danaus</taxon>
        <taxon>Anosia</taxon>
    </lineage>
</organism>
<gene>
    <name evidence="3" type="ORF">DCHRY22_LOCUS10185</name>
</gene>
<feature type="compositionally biased region" description="Polar residues" evidence="1">
    <location>
        <begin position="249"/>
        <end position="258"/>
    </location>
</feature>
<accession>A0A8J2W6N8</accession>
<name>A0A8J2W6N8_9NEOP</name>
<sequence>MANSARSKYSTIYNETDTNEYTRDSSACGDSEVTTYQKDTSYKVNLTSLVVDNLKKLLNDWITKYLCENNETKQKIDSVLDSILHKMDLQSNDTSSYTYTIDVELGHQKKKPESQSTFSNDLKFYPEQKEDAIAGVKSSYLTIPLCNKYLEIISTLSIPRKSQRKKKRKSLNRVKNFRYKKIMLSVSKSSKYLLTSSSLNFLTLRAKSVTKHCATYQRNDPEVKNQNNNVLPKTYTNTILVDDDRLTKSRSQNSTQSGGKHKNSFKKIPSIYENIYGINSGHLKTYGSIQTRMNKRAVNLSEHQNTKHYKSKHQKDKITSENDHSDQLVTIDFGKESNESKLDVNTESKNVEGENNLKINNKSHKNTIFRGKATNYQTMKSKRIRYFAKKSNNRIKRQKELMHNFRTLMKYFSKYNDEKDMQLQIKIKVCPKIKNEENTKTLSQAHNMESNINKTNTPEENIKGKSALNSQNIISLLDGATSETKYLLRESTGEAIVSNVNSGSNSHLENLKIIQEINELRGIINSLANTADKLISNHLYETNKIQYNSIHSKSKIKDLSQSIIVEHATKNSLVNSGSPKTSKGIQVSSSMRKSQLKSGLKLRKEPKKKECNSSTMKKKSSYNIIASESLIKVTDMTSAAQNKTDDDQKMIDNALTCSFPKSKSLYETSIATNKGKLLALYCDDLTKSKNCTYSISDSICPSHSNREHACSYNTCGRPCDAEPNVTCNDNVSTNSNCELLGDENNSCSSVCIEIDPHCFYGKKVIIRHREGMCFWEGCLYCILLWLPVLLVSWLFYLHVIKEWIAISNGKIRDINNPQNQDSTTTSPTKPGNIRVGAMYHGLSLSDLGF</sequence>
<dbReference type="Proteomes" id="UP000789524">
    <property type="component" value="Unassembled WGS sequence"/>
</dbReference>
<dbReference type="EMBL" id="CAKASE010000068">
    <property type="protein sequence ID" value="CAG9572662.1"/>
    <property type="molecule type" value="Genomic_DNA"/>
</dbReference>